<dbReference type="OrthoDB" id="7055795at2"/>
<evidence type="ECO:0000256" key="2">
    <source>
        <dbReference type="ARBA" id="ARBA00022695"/>
    </source>
</evidence>
<dbReference type="STRING" id="1123402.SAMN02583745_01869"/>
<sequence>MKKTKKLKLISNQKCYHLDQSPFYKLQSKKKLLALLCINEAELKDCITSPLNYNVFLNGTRVIETPIGVLKKVHWRIASLLIRVNVPEYLQSGKKKHSNISNAKVHIGDTNLLSTDIKSFYPSTLRYKVFNFFLNIMKCSVYVADILSKLSTYNDHIPTGSQLSMPLVFWSNFRMFSQLNGLAEKHNAKMTVYVDDITFSGNSVNNLFLSVVKKIIISNNHTPHPNKTKLYASKENKIVTGVVIKGSKILIMNKHHKAIYQDLTVINACKLSGGAPSCYEITKKRLLGRVNALKLIDTRLQHKIEYFSNL</sequence>
<dbReference type="GO" id="GO:0003723">
    <property type="term" value="F:RNA binding"/>
    <property type="evidence" value="ECO:0007669"/>
    <property type="project" value="InterPro"/>
</dbReference>
<keyword evidence="2" id="KW-0548">Nucleotidyltransferase</keyword>
<evidence type="ECO:0000256" key="3">
    <source>
        <dbReference type="ARBA" id="ARBA00022723"/>
    </source>
</evidence>
<dbReference type="InterPro" id="IPR000123">
    <property type="entry name" value="Reverse_transcriptase_msDNA"/>
</dbReference>
<organism evidence="6 7">
    <name type="scientific">Thorsellia anophelis DSM 18579</name>
    <dbReference type="NCBI Taxonomy" id="1123402"/>
    <lineage>
        <taxon>Bacteria</taxon>
        <taxon>Pseudomonadati</taxon>
        <taxon>Pseudomonadota</taxon>
        <taxon>Gammaproteobacteria</taxon>
        <taxon>Enterobacterales</taxon>
        <taxon>Thorselliaceae</taxon>
        <taxon>Thorsellia</taxon>
    </lineage>
</organism>
<dbReference type="CDD" id="cd03487">
    <property type="entry name" value="RT_Bac_retron_II"/>
    <property type="match status" value="1"/>
</dbReference>
<evidence type="ECO:0000313" key="6">
    <source>
        <dbReference type="EMBL" id="SET27820.1"/>
    </source>
</evidence>
<evidence type="ECO:0000256" key="4">
    <source>
        <dbReference type="ARBA" id="ARBA00022842"/>
    </source>
</evidence>
<dbReference type="Proteomes" id="UP000242642">
    <property type="component" value="Unassembled WGS sequence"/>
</dbReference>
<keyword evidence="5" id="KW-0695">RNA-directed DNA polymerase</keyword>
<name>A0A1I0D6L7_9GAMM</name>
<dbReference type="GO" id="GO:0003964">
    <property type="term" value="F:RNA-directed DNA polymerase activity"/>
    <property type="evidence" value="ECO:0007669"/>
    <property type="project" value="UniProtKB-KW"/>
</dbReference>
<proteinExistence type="predicted"/>
<keyword evidence="3" id="KW-0479">Metal-binding</keyword>
<keyword evidence="1" id="KW-0808">Transferase</keyword>
<dbReference type="EMBL" id="FOHV01000014">
    <property type="protein sequence ID" value="SET27820.1"/>
    <property type="molecule type" value="Genomic_DNA"/>
</dbReference>
<dbReference type="RefSeq" id="WP_093320118.1">
    <property type="nucleotide sequence ID" value="NZ_FOHV01000014.1"/>
</dbReference>
<protein>
    <recommendedName>
        <fullName evidence="8">Reverse transcriptase (RNA-dependent DNA polymerase)</fullName>
    </recommendedName>
</protein>
<gene>
    <name evidence="6" type="ORF">SAMN02583745_01869</name>
</gene>
<dbReference type="AlphaFoldDB" id="A0A1I0D6L7"/>
<evidence type="ECO:0000256" key="5">
    <source>
        <dbReference type="ARBA" id="ARBA00022918"/>
    </source>
</evidence>
<keyword evidence="4" id="KW-0460">Magnesium</keyword>
<keyword evidence="7" id="KW-1185">Reference proteome</keyword>
<accession>A0A1I0D6L7</accession>
<reference evidence="7" key="1">
    <citation type="submission" date="2016-10" db="EMBL/GenBank/DDBJ databases">
        <authorList>
            <person name="Varghese N."/>
            <person name="Submissions S."/>
        </authorList>
    </citation>
    <scope>NUCLEOTIDE SEQUENCE [LARGE SCALE GENOMIC DNA]</scope>
    <source>
        <strain evidence="7">DSM 18579</strain>
    </source>
</reference>
<dbReference type="GO" id="GO:0046872">
    <property type="term" value="F:metal ion binding"/>
    <property type="evidence" value="ECO:0007669"/>
    <property type="project" value="UniProtKB-KW"/>
</dbReference>
<evidence type="ECO:0000256" key="1">
    <source>
        <dbReference type="ARBA" id="ARBA00022679"/>
    </source>
</evidence>
<evidence type="ECO:0008006" key="8">
    <source>
        <dbReference type="Google" id="ProtNLM"/>
    </source>
</evidence>
<dbReference type="PRINTS" id="PR00866">
    <property type="entry name" value="RNADNAPOLMS"/>
</dbReference>
<evidence type="ECO:0000313" key="7">
    <source>
        <dbReference type="Proteomes" id="UP000242642"/>
    </source>
</evidence>